<organism evidence="1 2">
    <name type="scientific">Elasticomyces elasticus</name>
    <dbReference type="NCBI Taxonomy" id="574655"/>
    <lineage>
        <taxon>Eukaryota</taxon>
        <taxon>Fungi</taxon>
        <taxon>Dikarya</taxon>
        <taxon>Ascomycota</taxon>
        <taxon>Pezizomycotina</taxon>
        <taxon>Dothideomycetes</taxon>
        <taxon>Dothideomycetidae</taxon>
        <taxon>Mycosphaerellales</taxon>
        <taxon>Teratosphaeriaceae</taxon>
        <taxon>Elasticomyces</taxon>
    </lineage>
</organism>
<gene>
    <name evidence="1" type="ORF">LTR97_001459</name>
</gene>
<dbReference type="AlphaFoldDB" id="A0AAN7VX26"/>
<evidence type="ECO:0000313" key="1">
    <source>
        <dbReference type="EMBL" id="KAK5706470.1"/>
    </source>
</evidence>
<comment type="caution">
    <text evidence="1">The sequence shown here is derived from an EMBL/GenBank/DDBJ whole genome shotgun (WGS) entry which is preliminary data.</text>
</comment>
<dbReference type="Proteomes" id="UP001310594">
    <property type="component" value="Unassembled WGS sequence"/>
</dbReference>
<sequence length="270" mass="30647">MDLSPLATVLPAEIRLAIYKYALHLEYGINFDLFGDAPGFHKASDDWTEEIDTLVRATSVWSTSFMHRSRMLDDDQADPTPQLQQASEHLAPWLQQPFAKHLRFVTVYLGHFAVSPKVQAKWIFQPIDHFTEVFRDTRAEPVLQLGIEWGRHATMFGNHTDEGEGVSMVSIRPRDPARTKAGLITVLEEAKHFALNPIFPSWSPDALAKGFKMLRASIYALHQHLAPEDAVTMQALRSVRLGNSDPIEEDAAYPSWGDEIVWDDDRQWNA</sequence>
<dbReference type="EMBL" id="JAVRQU010000002">
    <property type="protein sequence ID" value="KAK5706470.1"/>
    <property type="molecule type" value="Genomic_DNA"/>
</dbReference>
<accession>A0AAN7VX26</accession>
<protein>
    <submittedName>
        <fullName evidence="1">Uncharacterized protein</fullName>
    </submittedName>
</protein>
<name>A0AAN7VX26_9PEZI</name>
<reference evidence="1" key="1">
    <citation type="submission" date="2023-08" db="EMBL/GenBank/DDBJ databases">
        <title>Black Yeasts Isolated from many extreme environments.</title>
        <authorList>
            <person name="Coleine C."/>
            <person name="Stajich J.E."/>
            <person name="Selbmann L."/>
        </authorList>
    </citation>
    <scope>NUCLEOTIDE SEQUENCE</scope>
    <source>
        <strain evidence="1">CCFEE 5810</strain>
    </source>
</reference>
<proteinExistence type="predicted"/>
<evidence type="ECO:0000313" key="2">
    <source>
        <dbReference type="Proteomes" id="UP001310594"/>
    </source>
</evidence>